<dbReference type="Gene3D" id="3.20.20.80">
    <property type="entry name" value="Glycosidases"/>
    <property type="match status" value="1"/>
</dbReference>
<dbReference type="Pfam" id="PF22612">
    <property type="entry name" value="GH113"/>
    <property type="match status" value="1"/>
</dbReference>
<dbReference type="Proteomes" id="UP000198858">
    <property type="component" value="Chromosome I"/>
</dbReference>
<dbReference type="AlphaFoldDB" id="A0A1H1M7T2"/>
<dbReference type="CDD" id="cd19608">
    <property type="entry name" value="GH113_mannanase-like"/>
    <property type="match status" value="1"/>
</dbReference>
<sequence>MIVIPIVAILWSCQAEIPIRKLNGISLVASRDSLRNEHLEPIVKLNANSIALMPYAFIRDNKNPELIYNIERQWFGERVEGIEHSIQLLKEKDLQIMMKPHIWLRNGDFTGDLEFKREADWKKFEDSYREYILLYVKIAEKYNLDLFCIGTELYNFVKRRPEFWNDLIAEIRKEYNGKLVYAENWDKVDQTEIWQKLDYIGADAYFPLHDSASPTKEEINEGWIEHKAMLKELSHKYKKPVLFTEYGYRSKDHALKEPWNSGREISNINHNLQAKALESIYEEFWTENWFGGGFLWKWHQPVDSGGLKNDRFTPQNKPAENTVREYYRKFRN</sequence>
<keyword evidence="2" id="KW-1185">Reference proteome</keyword>
<evidence type="ECO:0000313" key="2">
    <source>
        <dbReference type="Proteomes" id="UP000198858"/>
    </source>
</evidence>
<proteinExistence type="predicted"/>
<name>A0A1H1M7T2_9FLAO</name>
<dbReference type="EMBL" id="LT629745">
    <property type="protein sequence ID" value="SDR82740.1"/>
    <property type="molecule type" value="Genomic_DNA"/>
</dbReference>
<dbReference type="SUPFAM" id="SSF51445">
    <property type="entry name" value="(Trans)glycosidases"/>
    <property type="match status" value="1"/>
</dbReference>
<dbReference type="STRING" id="1250231.SAMN04488552_1187"/>
<protein>
    <recommendedName>
        <fullName evidence="3">GTA TIM-barrel-like domain-containing protein</fullName>
    </recommendedName>
</protein>
<accession>A0A1H1M7T2</accession>
<dbReference type="InterPro" id="IPR055151">
    <property type="entry name" value="GH113"/>
</dbReference>
<evidence type="ECO:0008006" key="3">
    <source>
        <dbReference type="Google" id="ProtNLM"/>
    </source>
</evidence>
<evidence type="ECO:0000313" key="1">
    <source>
        <dbReference type="EMBL" id="SDR82740.1"/>
    </source>
</evidence>
<reference evidence="1 2" key="1">
    <citation type="submission" date="2016-10" db="EMBL/GenBank/DDBJ databases">
        <authorList>
            <person name="Varghese N."/>
            <person name="Submissions S."/>
        </authorList>
    </citation>
    <scope>NUCLEOTIDE SEQUENCE [LARGE SCALE GENOMIC DNA]</scope>
    <source>
        <strain evidence="1 2">Mar_2010_102</strain>
    </source>
</reference>
<gene>
    <name evidence="1" type="ORF">SAMN04488552_1187</name>
</gene>
<dbReference type="InterPro" id="IPR017853">
    <property type="entry name" value="GH"/>
</dbReference>
<organism evidence="1 2">
    <name type="scientific">Christiangramia echinicola</name>
    <dbReference type="NCBI Taxonomy" id="279359"/>
    <lineage>
        <taxon>Bacteria</taxon>
        <taxon>Pseudomonadati</taxon>
        <taxon>Bacteroidota</taxon>
        <taxon>Flavobacteriia</taxon>
        <taxon>Flavobacteriales</taxon>
        <taxon>Flavobacteriaceae</taxon>
        <taxon>Christiangramia</taxon>
    </lineage>
</organism>